<keyword evidence="4" id="KW-1185">Reference proteome</keyword>
<dbReference type="Proteomes" id="UP001527099">
    <property type="component" value="Unassembled WGS sequence"/>
</dbReference>
<dbReference type="Gene3D" id="2.20.110.10">
    <property type="entry name" value="Histone H3 K4-specific methyltransferase SET7/9 N-terminal domain"/>
    <property type="match status" value="4"/>
</dbReference>
<reference evidence="3 4" key="1">
    <citation type="submission" date="2022-05" db="EMBL/GenBank/DDBJ databases">
        <title>Genome Sequencing of Bee-Associated Microbes.</title>
        <authorList>
            <person name="Dunlap C."/>
        </authorList>
    </citation>
    <scope>NUCLEOTIDE SEQUENCE [LARGE SCALE GENOMIC DNA]</scope>
    <source>
        <strain evidence="3 4">NRRL B-14421</strain>
    </source>
</reference>
<dbReference type="Pfam" id="PF07833">
    <property type="entry name" value="Cu_amine_oxidN1"/>
    <property type="match status" value="1"/>
</dbReference>
<name>A0ABT4GIJ7_9BACL</name>
<dbReference type="PANTHER" id="PTHR23084">
    <property type="entry name" value="PHOSPHATIDYLINOSITOL-4-PHOSPHATE 5-KINASE RELATED"/>
    <property type="match status" value="1"/>
</dbReference>
<dbReference type="InterPro" id="IPR012854">
    <property type="entry name" value="Cu_amine_oxidase-like_N"/>
</dbReference>
<dbReference type="SUPFAM" id="SSF82185">
    <property type="entry name" value="Histone H3 K4-specific methyltransferase SET7/9 N-terminal domain"/>
    <property type="match status" value="3"/>
</dbReference>
<evidence type="ECO:0000256" key="1">
    <source>
        <dbReference type="ARBA" id="ARBA00022737"/>
    </source>
</evidence>
<dbReference type="PANTHER" id="PTHR23084:SF263">
    <property type="entry name" value="MORN REPEAT-CONTAINING PROTEIN 1"/>
    <property type="match status" value="1"/>
</dbReference>
<feature type="domain" description="Copper amine oxidase-like N-terminal" evidence="2">
    <location>
        <begin position="122"/>
        <end position="228"/>
    </location>
</feature>
<dbReference type="RefSeq" id="WP_268617187.1">
    <property type="nucleotide sequence ID" value="NZ_JAMDMX010000085.1"/>
</dbReference>
<dbReference type="InterPro" id="IPR036582">
    <property type="entry name" value="Mao_N_sf"/>
</dbReference>
<dbReference type="SMART" id="SM00698">
    <property type="entry name" value="MORN"/>
    <property type="match status" value="8"/>
</dbReference>
<proteinExistence type="predicted"/>
<dbReference type="SUPFAM" id="SSF55383">
    <property type="entry name" value="Copper amine oxidase, domain N"/>
    <property type="match status" value="1"/>
</dbReference>
<comment type="caution">
    <text evidence="3">The sequence shown here is derived from an EMBL/GenBank/DDBJ whole genome shotgun (WGS) entry which is preliminary data.</text>
</comment>
<evidence type="ECO:0000313" key="3">
    <source>
        <dbReference type="EMBL" id="MCY9696029.1"/>
    </source>
</evidence>
<protein>
    <submittedName>
        <fullName evidence="3">Stalk domain-containing protein</fullName>
    </submittedName>
</protein>
<keyword evidence="1" id="KW-0677">Repeat</keyword>
<evidence type="ECO:0000259" key="2">
    <source>
        <dbReference type="Pfam" id="PF07833"/>
    </source>
</evidence>
<dbReference type="Gene3D" id="3.30.457.10">
    <property type="entry name" value="Copper amine oxidase-like, N-terminal domain"/>
    <property type="match status" value="1"/>
</dbReference>
<accession>A0ABT4GIJ7</accession>
<gene>
    <name evidence="3" type="ORF">M5X19_24430</name>
</gene>
<dbReference type="InterPro" id="IPR003409">
    <property type="entry name" value="MORN"/>
</dbReference>
<dbReference type="EMBL" id="JAMDMX010000085">
    <property type="protein sequence ID" value="MCY9696029.1"/>
    <property type="molecule type" value="Genomic_DNA"/>
</dbReference>
<organism evidence="3 4">
    <name type="scientific">Paenibacillus alginolyticus</name>
    <dbReference type="NCBI Taxonomy" id="59839"/>
    <lineage>
        <taxon>Bacteria</taxon>
        <taxon>Bacillati</taxon>
        <taxon>Bacillota</taxon>
        <taxon>Bacilli</taxon>
        <taxon>Bacillales</taxon>
        <taxon>Paenibacillaceae</taxon>
        <taxon>Paenibacillus</taxon>
    </lineage>
</organism>
<sequence length="502" mass="56166">MAVGNHYVVWLEEDKDGVPQLMGARVDDGSAVQLTQAKASDVQPLPIGFIGDTLIWVENYFTMRAMPLNIEKSTSGSLNYAPIPNAPKPEPIKRPRVPEKKFDIAPSAPMATESEIQIEVNVEGHKMQFDEQPFIEEGTTLVQFRPIFEKLGLQIQWDGDTQTITGSADGVSIRLQINKPEAFVNGVAVDLEEAPRIEHEVTVVPLRFVGEATGRKVIWDDKLHAVYIIAPETVGKLLYPNGKLKYEGQLKNGKMNGKGKLYWEDGTLWYDAEFMNDAVEGTGTFIQQGLIDGNDMTNFYYVGEIKHGIPDGQGKGYDPRGRLIYQGGFENGKYAGHGKYFVNGKIVYDGDFVMSQYDGYGKLYSGGYLLYEGQFKANNRHGKGKLYEQAFHHTLDYEGEFKNDIFNGEGSFYSSIDSFYTGQWVNGKKEGIGKEYSSYLLDYEGEFHNGVREGNGKLFESDRRIYEGMFKNGKPEGKGKLTDEYGKIIFEGQFLDGKPAGS</sequence>
<dbReference type="Pfam" id="PF02493">
    <property type="entry name" value="MORN"/>
    <property type="match status" value="9"/>
</dbReference>
<evidence type="ECO:0000313" key="4">
    <source>
        <dbReference type="Proteomes" id="UP001527099"/>
    </source>
</evidence>